<dbReference type="Proteomes" id="UP000245383">
    <property type="component" value="Unassembled WGS sequence"/>
</dbReference>
<proteinExistence type="predicted"/>
<dbReference type="EMBL" id="MBFR01000434">
    <property type="protein sequence ID" value="PVU87859.1"/>
    <property type="molecule type" value="Genomic_DNA"/>
</dbReference>
<gene>
    <name evidence="1" type="ORF">BB561_006143</name>
</gene>
<evidence type="ECO:0000313" key="2">
    <source>
        <dbReference type="Proteomes" id="UP000245383"/>
    </source>
</evidence>
<accession>A0A2T9Y679</accession>
<sequence>MEPNSRGVQQPVIKVYDSRNKIMVPTSLFSTLLSAKCSSSQFFKPFIHQAQLIPFFQTFYSPSAAVPIFQTFYSPSAAIPLCTAYLFLPPSRLGLSAPKSILALL</sequence>
<comment type="caution">
    <text evidence="1">The sequence shown here is derived from an EMBL/GenBank/DDBJ whole genome shotgun (WGS) entry which is preliminary data.</text>
</comment>
<dbReference type="AlphaFoldDB" id="A0A2T9Y679"/>
<keyword evidence="2" id="KW-1185">Reference proteome</keyword>
<protein>
    <submittedName>
        <fullName evidence="1">Uncharacterized protein</fullName>
    </submittedName>
</protein>
<evidence type="ECO:0000313" key="1">
    <source>
        <dbReference type="EMBL" id="PVU87859.1"/>
    </source>
</evidence>
<reference evidence="1 2" key="1">
    <citation type="journal article" date="2018" name="MBio">
        <title>Comparative Genomics Reveals the Core Gene Toolbox for the Fungus-Insect Symbiosis.</title>
        <authorList>
            <person name="Wang Y."/>
            <person name="Stata M."/>
            <person name="Wang W."/>
            <person name="Stajich J.E."/>
            <person name="White M.M."/>
            <person name="Moncalvo J.M."/>
        </authorList>
    </citation>
    <scope>NUCLEOTIDE SEQUENCE [LARGE SCALE GENOMIC DNA]</scope>
    <source>
        <strain evidence="1 2">SWE-8-4</strain>
    </source>
</reference>
<name>A0A2T9Y679_9FUNG</name>
<organism evidence="1 2">
    <name type="scientific">Smittium simulii</name>
    <dbReference type="NCBI Taxonomy" id="133385"/>
    <lineage>
        <taxon>Eukaryota</taxon>
        <taxon>Fungi</taxon>
        <taxon>Fungi incertae sedis</taxon>
        <taxon>Zoopagomycota</taxon>
        <taxon>Kickxellomycotina</taxon>
        <taxon>Harpellomycetes</taxon>
        <taxon>Harpellales</taxon>
        <taxon>Legeriomycetaceae</taxon>
        <taxon>Smittium</taxon>
    </lineage>
</organism>